<dbReference type="PANTHER" id="PTHR43791">
    <property type="entry name" value="PERMEASE-RELATED"/>
    <property type="match status" value="1"/>
</dbReference>
<evidence type="ECO:0000259" key="13">
    <source>
        <dbReference type="PROSITE" id="PS50157"/>
    </source>
</evidence>
<dbReference type="SMART" id="SM00355">
    <property type="entry name" value="ZnF_C2H2"/>
    <property type="match status" value="2"/>
</dbReference>
<dbReference type="Pfam" id="PF00096">
    <property type="entry name" value="zf-C2H2"/>
    <property type="match status" value="1"/>
</dbReference>
<evidence type="ECO:0000256" key="8">
    <source>
        <dbReference type="ARBA" id="ARBA00023163"/>
    </source>
</evidence>
<dbReference type="GO" id="GO:0003677">
    <property type="term" value="F:DNA binding"/>
    <property type="evidence" value="ECO:0007669"/>
    <property type="project" value="InterPro"/>
</dbReference>
<feature type="transmembrane region" description="Helical" evidence="12">
    <location>
        <begin position="181"/>
        <end position="201"/>
    </location>
</feature>
<evidence type="ECO:0000256" key="6">
    <source>
        <dbReference type="ARBA" id="ARBA00023015"/>
    </source>
</evidence>
<dbReference type="RefSeq" id="XP_025433018.1">
    <property type="nucleotide sequence ID" value="XM_025576729.1"/>
</dbReference>
<evidence type="ECO:0000256" key="9">
    <source>
        <dbReference type="ARBA" id="ARBA00023242"/>
    </source>
</evidence>
<comment type="subcellular location">
    <subcellularLocation>
        <location evidence="1">Membrane</location>
        <topology evidence="1">Multi-pass membrane protein</topology>
    </subcellularLocation>
</comment>
<evidence type="ECO:0000256" key="5">
    <source>
        <dbReference type="ARBA" id="ARBA00022989"/>
    </source>
</evidence>
<dbReference type="PANTHER" id="PTHR43791:SF9">
    <property type="entry name" value="MAJOR FACILITATOR-TYPE TRANSPORTER HXNP"/>
    <property type="match status" value="1"/>
</dbReference>
<dbReference type="InterPro" id="IPR011701">
    <property type="entry name" value="MFS"/>
</dbReference>
<feature type="transmembrane region" description="Helical" evidence="12">
    <location>
        <begin position="342"/>
        <end position="363"/>
    </location>
</feature>
<feature type="transmembrane region" description="Helical" evidence="12">
    <location>
        <begin position="148"/>
        <end position="169"/>
    </location>
</feature>
<name>A0A318ZHJ5_9EURO</name>
<dbReference type="PROSITE" id="PS50157">
    <property type="entry name" value="ZINC_FINGER_C2H2_2"/>
    <property type="match status" value="2"/>
</dbReference>
<keyword evidence="4 12" id="KW-0812">Transmembrane</keyword>
<dbReference type="SUPFAM" id="SSF103473">
    <property type="entry name" value="MFS general substrate transporter"/>
    <property type="match status" value="1"/>
</dbReference>
<dbReference type="Proteomes" id="UP000248349">
    <property type="component" value="Unassembled WGS sequence"/>
</dbReference>
<feature type="transmembrane region" description="Helical" evidence="12">
    <location>
        <begin position="375"/>
        <end position="396"/>
    </location>
</feature>
<gene>
    <name evidence="15" type="ORF">BP01DRAFT_372407</name>
</gene>
<dbReference type="InterPro" id="IPR013087">
    <property type="entry name" value="Znf_C2H2_type"/>
</dbReference>
<comment type="similarity">
    <text evidence="2">Belongs to the major facilitator superfamily.</text>
</comment>
<evidence type="ECO:0000256" key="1">
    <source>
        <dbReference type="ARBA" id="ARBA00004141"/>
    </source>
</evidence>
<keyword evidence="5 12" id="KW-1133">Transmembrane helix</keyword>
<evidence type="ECO:0000256" key="11">
    <source>
        <dbReference type="SAM" id="MobiDB-lite"/>
    </source>
</evidence>
<feature type="transmembrane region" description="Helical" evidence="12">
    <location>
        <begin position="54"/>
        <end position="75"/>
    </location>
</feature>
<organism evidence="15 16">
    <name type="scientific">Aspergillus saccharolyticus JOP 1030-1</name>
    <dbReference type="NCBI Taxonomy" id="1450539"/>
    <lineage>
        <taxon>Eukaryota</taxon>
        <taxon>Fungi</taxon>
        <taxon>Dikarya</taxon>
        <taxon>Ascomycota</taxon>
        <taxon>Pezizomycotina</taxon>
        <taxon>Eurotiomycetes</taxon>
        <taxon>Eurotiomycetidae</taxon>
        <taxon>Eurotiales</taxon>
        <taxon>Aspergillaceae</taxon>
        <taxon>Aspergillus</taxon>
        <taxon>Aspergillus subgen. Circumdati</taxon>
    </lineage>
</organism>
<accession>A0A318ZHJ5</accession>
<keyword evidence="7 12" id="KW-0472">Membrane</keyword>
<keyword evidence="8" id="KW-0804">Transcription</keyword>
<evidence type="ECO:0000313" key="16">
    <source>
        <dbReference type="Proteomes" id="UP000248349"/>
    </source>
</evidence>
<evidence type="ECO:0000256" key="2">
    <source>
        <dbReference type="ARBA" id="ARBA00008335"/>
    </source>
</evidence>
<feature type="transmembrane region" description="Helical" evidence="12">
    <location>
        <begin position="87"/>
        <end position="109"/>
    </location>
</feature>
<keyword evidence="10" id="KW-0862">Zinc</keyword>
<dbReference type="InterPro" id="IPR036236">
    <property type="entry name" value="Znf_C2H2_sf"/>
</dbReference>
<dbReference type="AlphaFoldDB" id="A0A318ZHJ5"/>
<evidence type="ECO:0000256" key="4">
    <source>
        <dbReference type="ARBA" id="ARBA00022692"/>
    </source>
</evidence>
<dbReference type="GO" id="GO:0022857">
    <property type="term" value="F:transmembrane transporter activity"/>
    <property type="evidence" value="ECO:0007669"/>
    <property type="project" value="InterPro"/>
</dbReference>
<sequence>MKTDENDVYIDHEAEKAVVRKVDLFVLPLLCLSNLANAKTDGLDGDIHLKGNDYSLLVLLFYIPFGLCDLPWNLLLQRYSGRMTLSFTDSTVTVVWGILALCQCAVHNFGSMVAVRMILGVFEAGFFAGATFYLTLFYTRGEMGFRLAIVQCFAVLASAFSGLISFGVFQIHDPAVKGWQWLFILEGSMTFLMGIVAFFCLPDGPQTAWFLSERERAAASARALRDTSAAVATGLDVPTAFQMWSDWKFLVWGVISFTYPVAYATAMNFFPLIVGRLGYSTVKTNLWTVAPNLVGAVVLLCVAWSSDYWRERGFHTVFALVLSLIGMVILATIDVLAHKGVAYFACFLLAAGAYIPSCLVHAWHNNNNVHESSRAANTGFLVGLGNLAGVLSAATFRTEYAPKYLPTLVATCCCNGVAIVVITGLSVYFRVENRRRDRRQGVRRNADAVATRYLAEGEQSPEWLSSHVCDWPSCGKSFTRAEHLRRHALNHEQARQGYVCERCSVHFHRPDLLSRHLLRHAKRDEEAGGPGLGVLETRKRTRRADNGSIVVRPPKRPLRGAPPGHHQDASASGSRETSLASCAQSVTSSQDAEPIPGAPVSPPRSTSDPTTLSLEDPDPLLAPLLPNGPFEPYVEPIPGQFDAADGSWRLGDGGIEDFFNLDTATDFNMPFAATHNYNWLFDVATLDDAFSSLDLPLEPDLLWTEDPDPNPNPSVLLQAASFVERTPEHLDWLCELDPSTTSTSTNHPPHPPTLTEASRQGFLALIARNPPSGLDGQPTPLDSPLLSLSALQTYSHLFFTRFNITYPLIHAPTFTPDTVDPILLGAILSMGATYSSRSAHQLAVGIHDSLRGQLFCHAAFSPQPPLWVLQAMLLIDCFGKMRAGPKQRERAQLFHCVLIKLIRRSTCLTIHTPPGTDPTGWGDPRDGLTERWHQAMDREQRKRLAMHCFMWDVQHAVLFSQSLCMSAFEIRSSLPCASALWEAGTAEEWGRWGTRSAGLEEDAETGFLAVLKGYISPAPGPRVRAWGWGGGHSGWTVESGSAEFVGPIDWGGEDPGGPEIRV</sequence>
<feature type="domain" description="C2H2-type" evidence="13">
    <location>
        <begin position="498"/>
        <end position="525"/>
    </location>
</feature>
<evidence type="ECO:0000256" key="3">
    <source>
        <dbReference type="ARBA" id="ARBA00022448"/>
    </source>
</evidence>
<keyword evidence="6" id="KW-0805">Transcription regulation</keyword>
<feature type="domain" description="C2H2-type" evidence="13">
    <location>
        <begin position="467"/>
        <end position="496"/>
    </location>
</feature>
<dbReference type="OrthoDB" id="1405595at2759"/>
<feature type="domain" description="Major facilitator superfamily (MFS) profile" evidence="14">
    <location>
        <begin position="9"/>
        <end position="435"/>
    </location>
</feature>
<dbReference type="GO" id="GO:0016020">
    <property type="term" value="C:membrane"/>
    <property type="evidence" value="ECO:0007669"/>
    <property type="project" value="UniProtKB-SubCell"/>
</dbReference>
<dbReference type="PROSITE" id="PS00028">
    <property type="entry name" value="ZINC_FINGER_C2H2_1"/>
    <property type="match status" value="2"/>
</dbReference>
<dbReference type="Pfam" id="PF07690">
    <property type="entry name" value="MFS_1"/>
    <property type="match status" value="1"/>
</dbReference>
<dbReference type="InterPro" id="IPR007219">
    <property type="entry name" value="XnlR_reg_dom"/>
</dbReference>
<feature type="transmembrane region" description="Helical" evidence="12">
    <location>
        <begin position="115"/>
        <end position="136"/>
    </location>
</feature>
<feature type="transmembrane region" description="Helical" evidence="12">
    <location>
        <begin position="286"/>
        <end position="305"/>
    </location>
</feature>
<feature type="transmembrane region" description="Helical" evidence="12">
    <location>
        <begin position="408"/>
        <end position="429"/>
    </location>
</feature>
<dbReference type="CDD" id="cd12148">
    <property type="entry name" value="fungal_TF_MHR"/>
    <property type="match status" value="1"/>
</dbReference>
<dbReference type="STRING" id="1450539.A0A318ZHJ5"/>
<dbReference type="GO" id="GO:0008270">
    <property type="term" value="F:zinc ion binding"/>
    <property type="evidence" value="ECO:0007669"/>
    <property type="project" value="UniProtKB-KW"/>
</dbReference>
<dbReference type="FunFam" id="1.20.1250.20:FF:000013">
    <property type="entry name" value="MFS general substrate transporter"/>
    <property type="match status" value="1"/>
</dbReference>
<feature type="compositionally biased region" description="Polar residues" evidence="11">
    <location>
        <begin position="569"/>
        <end position="591"/>
    </location>
</feature>
<keyword evidence="9" id="KW-0539">Nucleus</keyword>
<reference evidence="15 16" key="1">
    <citation type="submission" date="2016-12" db="EMBL/GenBank/DDBJ databases">
        <title>The genomes of Aspergillus section Nigri reveals drivers in fungal speciation.</title>
        <authorList>
            <consortium name="DOE Joint Genome Institute"/>
            <person name="Vesth T.C."/>
            <person name="Nybo J."/>
            <person name="Theobald S."/>
            <person name="Brandl J."/>
            <person name="Frisvad J.C."/>
            <person name="Nielsen K.F."/>
            <person name="Lyhne E.K."/>
            <person name="Kogle M.E."/>
            <person name="Kuo A."/>
            <person name="Riley R."/>
            <person name="Clum A."/>
            <person name="Nolan M."/>
            <person name="Lipzen A."/>
            <person name="Salamov A."/>
            <person name="Henrissat B."/>
            <person name="Wiebenga A."/>
            <person name="De Vries R.P."/>
            <person name="Grigoriev I.V."/>
            <person name="Mortensen U.H."/>
            <person name="Andersen M.R."/>
            <person name="Baker S.E."/>
        </authorList>
    </citation>
    <scope>NUCLEOTIDE SEQUENCE [LARGE SCALE GENOMIC DNA]</scope>
    <source>
        <strain evidence="15 16">JOP 1030-1</strain>
    </source>
</reference>
<dbReference type="Gene3D" id="3.30.160.60">
    <property type="entry name" value="Classic Zinc Finger"/>
    <property type="match status" value="1"/>
</dbReference>
<keyword evidence="10" id="KW-0479">Metal-binding</keyword>
<keyword evidence="10" id="KW-0863">Zinc-finger</keyword>
<evidence type="ECO:0000256" key="7">
    <source>
        <dbReference type="ARBA" id="ARBA00023136"/>
    </source>
</evidence>
<dbReference type="InterPro" id="IPR036259">
    <property type="entry name" value="MFS_trans_sf"/>
</dbReference>
<keyword evidence="16" id="KW-1185">Reference proteome</keyword>
<dbReference type="GeneID" id="37077958"/>
<dbReference type="EMBL" id="KZ821225">
    <property type="protein sequence ID" value="PYH47036.1"/>
    <property type="molecule type" value="Genomic_DNA"/>
</dbReference>
<feature type="transmembrane region" description="Helical" evidence="12">
    <location>
        <begin position="249"/>
        <end position="274"/>
    </location>
</feature>
<dbReference type="SUPFAM" id="SSF57667">
    <property type="entry name" value="beta-beta-alpha zinc fingers"/>
    <property type="match status" value="1"/>
</dbReference>
<dbReference type="Gene3D" id="1.20.1250.20">
    <property type="entry name" value="MFS general substrate transporter like domains"/>
    <property type="match status" value="2"/>
</dbReference>
<evidence type="ECO:0000256" key="10">
    <source>
        <dbReference type="PROSITE-ProRule" id="PRU00042"/>
    </source>
</evidence>
<dbReference type="GO" id="GO:0006351">
    <property type="term" value="P:DNA-templated transcription"/>
    <property type="evidence" value="ECO:0007669"/>
    <property type="project" value="InterPro"/>
</dbReference>
<feature type="region of interest" description="Disordered" evidence="11">
    <location>
        <begin position="524"/>
        <end position="627"/>
    </location>
</feature>
<protein>
    <submittedName>
        <fullName evidence="15">MFS general substrate transporter</fullName>
    </submittedName>
</protein>
<evidence type="ECO:0000313" key="15">
    <source>
        <dbReference type="EMBL" id="PYH47036.1"/>
    </source>
</evidence>
<feature type="transmembrane region" description="Helical" evidence="12">
    <location>
        <begin position="317"/>
        <end position="336"/>
    </location>
</feature>
<dbReference type="PROSITE" id="PS50850">
    <property type="entry name" value="MFS"/>
    <property type="match status" value="1"/>
</dbReference>
<dbReference type="Pfam" id="PF04082">
    <property type="entry name" value="Fungal_trans"/>
    <property type="match status" value="1"/>
</dbReference>
<evidence type="ECO:0000256" key="12">
    <source>
        <dbReference type="SAM" id="Phobius"/>
    </source>
</evidence>
<keyword evidence="3" id="KW-0813">Transport</keyword>
<proteinExistence type="inferred from homology"/>
<evidence type="ECO:0000259" key="14">
    <source>
        <dbReference type="PROSITE" id="PS50850"/>
    </source>
</evidence>
<dbReference type="InterPro" id="IPR020846">
    <property type="entry name" value="MFS_dom"/>
</dbReference>